<name>A0A973W2N8_9BRAD</name>
<accession>A0A973W2N8</accession>
<evidence type="ECO:0008006" key="2">
    <source>
        <dbReference type="Google" id="ProtNLM"/>
    </source>
</evidence>
<protein>
    <recommendedName>
        <fullName evidence="2">GcrA cell cycle regulator</fullName>
    </recommendedName>
</protein>
<reference evidence="1" key="1">
    <citation type="submission" date="2020-06" db="EMBL/GenBank/DDBJ databases">
        <title>Whole Genome Sequence of Bradyrhizobium sp. Strain 1S1.</title>
        <authorList>
            <person name="Bromfield E.S.P."/>
            <person name="Cloutier S."/>
        </authorList>
    </citation>
    <scope>NUCLEOTIDE SEQUENCE [LARGE SCALE GENOMIC DNA]</scope>
    <source>
        <strain evidence="1">1S1</strain>
    </source>
</reference>
<dbReference type="Pfam" id="PF07750">
    <property type="entry name" value="GcrA"/>
    <property type="match status" value="1"/>
</dbReference>
<organism evidence="1">
    <name type="scientific">Bradyrhizobium septentrionale</name>
    <dbReference type="NCBI Taxonomy" id="1404411"/>
    <lineage>
        <taxon>Bacteria</taxon>
        <taxon>Pseudomonadati</taxon>
        <taxon>Pseudomonadota</taxon>
        <taxon>Alphaproteobacteria</taxon>
        <taxon>Hyphomicrobiales</taxon>
        <taxon>Nitrobacteraceae</taxon>
        <taxon>Bradyrhizobium</taxon>
    </lineage>
</organism>
<comment type="caution">
    <text evidence="1">The sequence shown here is derived from an EMBL/GenBank/DDBJ whole genome shotgun (WGS) entry which is preliminary data.</text>
</comment>
<sequence length="186" mass="20240">MGDWSDTMIEKLRHYVMVEKMSAGEAEAAMKADGYTLSRNAVIGKVHRLGLSFWRKPSNVAKARRPSPATPGAVNTAPRVAKVIAARKGSTPEPAIIVNKKSAVPVTERAVDAESGEPRSPTLLELRNDQCHWPLGNFHDTPPYFYCGAPVVGEGCSWCSQHHRIAHDRTIRFSKGTSHAAVGVEA</sequence>
<dbReference type="RefSeq" id="WP_166205797.1">
    <property type="nucleotide sequence ID" value="NZ_CP088285.1"/>
</dbReference>
<dbReference type="InterPro" id="IPR011681">
    <property type="entry name" value="GcrA"/>
</dbReference>
<dbReference type="EMBL" id="JAAOLE020000001">
    <property type="protein sequence ID" value="NVI46478.1"/>
    <property type="molecule type" value="Genomic_DNA"/>
</dbReference>
<evidence type="ECO:0000313" key="1">
    <source>
        <dbReference type="EMBL" id="NVI46478.1"/>
    </source>
</evidence>
<gene>
    <name evidence="1" type="ORF">HAP48_026665</name>
</gene>
<proteinExistence type="predicted"/>
<dbReference type="AlphaFoldDB" id="A0A973W2N8"/>